<dbReference type="CDD" id="cd03784">
    <property type="entry name" value="GT1_Gtf-like"/>
    <property type="match status" value="1"/>
</dbReference>
<keyword evidence="5" id="KW-0812">Transmembrane</keyword>
<organism evidence="7 8">
    <name type="scientific">Dendroctonus ponderosae</name>
    <name type="common">Mountain pine beetle</name>
    <dbReference type="NCBI Taxonomy" id="77166"/>
    <lineage>
        <taxon>Eukaryota</taxon>
        <taxon>Metazoa</taxon>
        <taxon>Ecdysozoa</taxon>
        <taxon>Arthropoda</taxon>
        <taxon>Hexapoda</taxon>
        <taxon>Insecta</taxon>
        <taxon>Pterygota</taxon>
        <taxon>Neoptera</taxon>
        <taxon>Endopterygota</taxon>
        <taxon>Coleoptera</taxon>
        <taxon>Polyphaga</taxon>
        <taxon>Cucujiformia</taxon>
        <taxon>Curculionidae</taxon>
        <taxon>Scolytinae</taxon>
        <taxon>Dendroctonus</taxon>
    </lineage>
</organism>
<evidence type="ECO:0000313" key="8">
    <source>
        <dbReference type="Proteomes" id="UP000030742"/>
    </source>
</evidence>
<evidence type="ECO:0000313" key="7">
    <source>
        <dbReference type="EMBL" id="ERL85659.1"/>
    </source>
</evidence>
<feature type="transmembrane region" description="Helical" evidence="5">
    <location>
        <begin position="492"/>
        <end position="510"/>
    </location>
</feature>
<evidence type="ECO:0000256" key="3">
    <source>
        <dbReference type="ARBA" id="ARBA00022679"/>
    </source>
</evidence>
<proteinExistence type="inferred from homology"/>
<protein>
    <submittedName>
        <fullName evidence="7">Uncharacterized protein</fullName>
    </submittedName>
</protein>
<feature type="chain" id="PRO_5004655727" evidence="6">
    <location>
        <begin position="24"/>
        <end position="539"/>
    </location>
</feature>
<dbReference type="InterPro" id="IPR050271">
    <property type="entry name" value="UDP-glycosyltransferase"/>
</dbReference>
<keyword evidence="5" id="KW-0472">Membrane</keyword>
<dbReference type="Proteomes" id="UP000030742">
    <property type="component" value="Unassembled WGS sequence"/>
</dbReference>
<keyword evidence="6" id="KW-0732">Signal</keyword>
<dbReference type="Gene3D" id="3.40.50.2000">
    <property type="entry name" value="Glycogen Phosphorylase B"/>
    <property type="match status" value="1"/>
</dbReference>
<evidence type="ECO:0000256" key="2">
    <source>
        <dbReference type="ARBA" id="ARBA00022676"/>
    </source>
</evidence>
<dbReference type="OrthoDB" id="5835829at2759"/>
<dbReference type="EMBL" id="KB631735">
    <property type="protein sequence ID" value="ERL85659.1"/>
    <property type="molecule type" value="Genomic_DNA"/>
</dbReference>
<dbReference type="FunFam" id="3.40.50.2000:FF:000021">
    <property type="entry name" value="UDP-glucuronosyltransferase"/>
    <property type="match status" value="1"/>
</dbReference>
<keyword evidence="2 4" id="KW-0328">Glycosyltransferase</keyword>
<dbReference type="PANTHER" id="PTHR48043:SF27">
    <property type="entry name" value="UDP-GLUCURONOSYLTRANSFERASE"/>
    <property type="match status" value="1"/>
</dbReference>
<dbReference type="InterPro" id="IPR002213">
    <property type="entry name" value="UDP_glucos_trans"/>
</dbReference>
<dbReference type="GO" id="GO:0008194">
    <property type="term" value="F:UDP-glycosyltransferase activity"/>
    <property type="evidence" value="ECO:0007669"/>
    <property type="project" value="InterPro"/>
</dbReference>
<evidence type="ECO:0000256" key="6">
    <source>
        <dbReference type="SAM" id="SignalP"/>
    </source>
</evidence>
<dbReference type="PROSITE" id="PS00375">
    <property type="entry name" value="UDPGT"/>
    <property type="match status" value="1"/>
</dbReference>
<feature type="signal peptide" evidence="6">
    <location>
        <begin position="1"/>
        <end position="23"/>
    </location>
</feature>
<evidence type="ECO:0000256" key="4">
    <source>
        <dbReference type="RuleBase" id="RU003718"/>
    </source>
</evidence>
<sequence>MLSRCFQIVTLVTLAVIHHCTCANVLMITMGGTKSHKIPFWELARGLIPRGHNITFINAFPSDFYLEGLEEITPSSYVVYVRNFTNWDLVGARIKGEEPVPFVDMIKFGYEACDVLLSDPETKEFLRSGLKFDLLVLDGAYPECAMGFVHFYGAPFIYINTVGMYMGSLSTAGNPTLYSVTPFLARPFSDTMNFIQRVLKTRTSNTFGFDIVQNFGFYMVANIMHSVMTRGKLQDIVRQYFGPDVPGIYDMSRNVSFILQNGHPVLTYPRPFLPNVAEIACLHCKPAKKLPEHLENFIEGAGDAGFIYFSMGSSVKASNFPDYFRALLMIVFRNLPQRVLWKYEGDDLIDLPSNVLLGKWLPQQDVLGHPKLKAFVTHGGLLSMFETVYHGVPVVSLPVFCDHDSNAAKAEADGYAIKLDLFTITPEGLLRAIKTVIRDPRYKTQVKHRQKLLLDQSEIPLEKAVYWTEYVLRHKGAVHLQSPSRHMGVIDYYSLDVVVFLALVLIGIYYTTKKLLRLMRILPKDEVSIDLPRKSIKVE</sequence>
<comment type="similarity">
    <text evidence="1 4">Belongs to the UDP-glycosyltransferase family.</text>
</comment>
<dbReference type="PANTHER" id="PTHR48043">
    <property type="entry name" value="EG:EG0003.4 PROTEIN-RELATED"/>
    <property type="match status" value="1"/>
</dbReference>
<dbReference type="SUPFAM" id="SSF53756">
    <property type="entry name" value="UDP-Glycosyltransferase/glycogen phosphorylase"/>
    <property type="match status" value="1"/>
</dbReference>
<dbReference type="AlphaFoldDB" id="U4TVP7"/>
<evidence type="ECO:0000256" key="1">
    <source>
        <dbReference type="ARBA" id="ARBA00009995"/>
    </source>
</evidence>
<dbReference type="InterPro" id="IPR035595">
    <property type="entry name" value="UDP_glycos_trans_CS"/>
</dbReference>
<evidence type="ECO:0000256" key="5">
    <source>
        <dbReference type="SAM" id="Phobius"/>
    </source>
</evidence>
<dbReference type="Pfam" id="PF00201">
    <property type="entry name" value="UDPGT"/>
    <property type="match status" value="1"/>
</dbReference>
<reference evidence="7 8" key="1">
    <citation type="journal article" date="2013" name="Genome Biol.">
        <title>Draft genome of the mountain pine beetle, Dendroctonus ponderosae Hopkins, a major forest pest.</title>
        <authorList>
            <person name="Keeling C.I."/>
            <person name="Yuen M.M."/>
            <person name="Liao N.Y."/>
            <person name="Docking T.R."/>
            <person name="Chan S.K."/>
            <person name="Taylor G.A."/>
            <person name="Palmquist D.L."/>
            <person name="Jackman S.D."/>
            <person name="Nguyen A."/>
            <person name="Li M."/>
            <person name="Henderson H."/>
            <person name="Janes J.K."/>
            <person name="Zhao Y."/>
            <person name="Pandoh P."/>
            <person name="Moore R."/>
            <person name="Sperling F.A."/>
            <person name="Huber D.P."/>
            <person name="Birol I."/>
            <person name="Jones S.J."/>
            <person name="Bohlmann J."/>
        </authorList>
    </citation>
    <scope>NUCLEOTIDE SEQUENCE</scope>
</reference>
<keyword evidence="3 4" id="KW-0808">Transferase</keyword>
<name>U4TVP7_DENPD</name>
<accession>U4TVP7</accession>
<keyword evidence="5" id="KW-1133">Transmembrane helix</keyword>
<gene>
    <name evidence="7" type="ORF">D910_03076</name>
</gene>